<organism evidence="1 2">
    <name type="scientific">Lacrimispora amygdalina</name>
    <dbReference type="NCBI Taxonomy" id="253257"/>
    <lineage>
        <taxon>Bacteria</taxon>
        <taxon>Bacillati</taxon>
        <taxon>Bacillota</taxon>
        <taxon>Clostridia</taxon>
        <taxon>Lachnospirales</taxon>
        <taxon>Lachnospiraceae</taxon>
        <taxon>Lacrimispora</taxon>
    </lineage>
</organism>
<dbReference type="OrthoDB" id="9801697at2"/>
<dbReference type="Gene3D" id="2.160.10.10">
    <property type="entry name" value="Hexapeptide repeat proteins"/>
    <property type="match status" value="1"/>
</dbReference>
<dbReference type="EMBL" id="QOHO01000012">
    <property type="protein sequence ID" value="RFZ80342.1"/>
    <property type="molecule type" value="Genomic_DNA"/>
</dbReference>
<dbReference type="CDD" id="cd03349">
    <property type="entry name" value="LbH_XAT"/>
    <property type="match status" value="1"/>
</dbReference>
<dbReference type="SUPFAM" id="SSF51161">
    <property type="entry name" value="Trimeric LpxA-like enzymes"/>
    <property type="match status" value="1"/>
</dbReference>
<dbReference type="InterPro" id="IPR050179">
    <property type="entry name" value="Trans_hexapeptide_repeat"/>
</dbReference>
<gene>
    <name evidence="1" type="ORF">DS742_03585</name>
</gene>
<protein>
    <submittedName>
        <fullName evidence="1">Antibiotic acetyltransferase</fullName>
    </submittedName>
</protein>
<dbReference type="InterPro" id="IPR011004">
    <property type="entry name" value="Trimer_LpxA-like_sf"/>
</dbReference>
<proteinExistence type="predicted"/>
<dbReference type="Proteomes" id="UP000260680">
    <property type="component" value="Unassembled WGS sequence"/>
</dbReference>
<accession>A0A3E2NH51</accession>
<comment type="caution">
    <text evidence="1">The sequence shown here is derived from an EMBL/GenBank/DDBJ whole genome shotgun (WGS) entry which is preliminary data.</text>
</comment>
<evidence type="ECO:0000313" key="1">
    <source>
        <dbReference type="EMBL" id="RFZ80342.1"/>
    </source>
</evidence>
<dbReference type="AlphaFoldDB" id="A0A3E2NH51"/>
<name>A0A3E2NH51_9FIRM</name>
<reference evidence="1 2" key="1">
    <citation type="submission" date="2018-07" db="EMBL/GenBank/DDBJ databases">
        <title>New species, Clostridium PI-S10-A1B.</title>
        <authorList>
            <person name="Krishna G."/>
            <person name="Summeta K."/>
            <person name="Shikha S."/>
            <person name="Prabhu P.B."/>
            <person name="Suresh K."/>
        </authorList>
    </citation>
    <scope>NUCLEOTIDE SEQUENCE [LARGE SCALE GENOMIC DNA]</scope>
    <source>
        <strain evidence="1 2">PI-S10-A1B</strain>
    </source>
</reference>
<dbReference type="PANTHER" id="PTHR43300">
    <property type="entry name" value="ACETYLTRANSFERASE"/>
    <property type="match status" value="1"/>
</dbReference>
<sequence length="281" mass="31570">MKESGYANMRKLAEQLIQKANGRKIVVIGAGTFTSVNMRLLIELGIEISFFVDADYSNRKFFEYQTGFKVMPYCSINRDEHYAFIFQITDSVVSSIISELKEIGYKEQDYSSWTELSNRNLVYKNMTIGKRVSSYDAILGWSSLVNSIGHYSSINRTVQVVADHNIQHLTISSCMSAAPPAMTHSLTIGNDVWIGANVIINASRVKSIGNGAIIGSGAVVLEDVPAYAVVAGVPGKVKKYRFSKPQIDILQRVRWWDWDELTLKANSDCFTDINIFFERFC</sequence>
<evidence type="ECO:0000313" key="2">
    <source>
        <dbReference type="Proteomes" id="UP000260680"/>
    </source>
</evidence>